<dbReference type="RefSeq" id="WP_378970065.1">
    <property type="nucleotide sequence ID" value="NZ_JBHSWN010000001.1"/>
</dbReference>
<sequence length="90" mass="9593">MTDTSKDRFEPFADGASVRSVGGLSIENGTARIAVHGSLDITKDRIGLDQARLLRETFEAVVKALEAAALPEKVAEAADIAPKRVKNPFA</sequence>
<gene>
    <name evidence="1" type="ORF">ACFQE0_12535</name>
</gene>
<proteinExistence type="predicted"/>
<accession>A0ABW2BK46</accession>
<evidence type="ECO:0000313" key="1">
    <source>
        <dbReference type="EMBL" id="MFC6790366.1"/>
    </source>
</evidence>
<protein>
    <submittedName>
        <fullName evidence="1">Uncharacterized protein</fullName>
    </submittedName>
</protein>
<reference evidence="2" key="1">
    <citation type="journal article" date="2019" name="Int. J. Syst. Evol. Microbiol.">
        <title>The Global Catalogue of Microorganisms (GCM) 10K type strain sequencing project: providing services to taxonomists for standard genome sequencing and annotation.</title>
        <authorList>
            <consortium name="The Broad Institute Genomics Platform"/>
            <consortium name="The Broad Institute Genome Sequencing Center for Infectious Disease"/>
            <person name="Wu L."/>
            <person name="Ma J."/>
        </authorList>
    </citation>
    <scope>NUCLEOTIDE SEQUENCE [LARGE SCALE GENOMIC DNA]</scope>
    <source>
        <strain evidence="2">CCUG 48316</strain>
    </source>
</reference>
<dbReference type="Proteomes" id="UP001596292">
    <property type="component" value="Unassembled WGS sequence"/>
</dbReference>
<dbReference type="EMBL" id="JBHSWN010000001">
    <property type="protein sequence ID" value="MFC6790366.1"/>
    <property type="molecule type" value="Genomic_DNA"/>
</dbReference>
<organism evidence="1 2">
    <name type="scientific">Methylobacterium komagatae</name>
    <dbReference type="NCBI Taxonomy" id="374425"/>
    <lineage>
        <taxon>Bacteria</taxon>
        <taxon>Pseudomonadati</taxon>
        <taxon>Pseudomonadota</taxon>
        <taxon>Alphaproteobacteria</taxon>
        <taxon>Hyphomicrobiales</taxon>
        <taxon>Methylobacteriaceae</taxon>
        <taxon>Methylobacterium</taxon>
    </lineage>
</organism>
<comment type="caution">
    <text evidence="1">The sequence shown here is derived from an EMBL/GenBank/DDBJ whole genome shotgun (WGS) entry which is preliminary data.</text>
</comment>
<name>A0ABW2BK46_9HYPH</name>
<evidence type="ECO:0000313" key="2">
    <source>
        <dbReference type="Proteomes" id="UP001596292"/>
    </source>
</evidence>
<keyword evidence="2" id="KW-1185">Reference proteome</keyword>